<accession>A0A5C5X958</accession>
<comment type="caution">
    <text evidence="1">The sequence shown here is derived from an EMBL/GenBank/DDBJ whole genome shotgun (WGS) entry which is preliminary data.</text>
</comment>
<name>A0A5C5X958_9PLAN</name>
<evidence type="ECO:0008006" key="3">
    <source>
        <dbReference type="Google" id="ProtNLM"/>
    </source>
</evidence>
<organism evidence="1 2">
    <name type="scientific">Thalassoglobus neptunius</name>
    <dbReference type="NCBI Taxonomy" id="1938619"/>
    <lineage>
        <taxon>Bacteria</taxon>
        <taxon>Pseudomonadati</taxon>
        <taxon>Planctomycetota</taxon>
        <taxon>Planctomycetia</taxon>
        <taxon>Planctomycetales</taxon>
        <taxon>Planctomycetaceae</taxon>
        <taxon>Thalassoglobus</taxon>
    </lineage>
</organism>
<evidence type="ECO:0000313" key="1">
    <source>
        <dbReference type="EMBL" id="TWT58402.1"/>
    </source>
</evidence>
<evidence type="ECO:0000313" key="2">
    <source>
        <dbReference type="Proteomes" id="UP000317243"/>
    </source>
</evidence>
<dbReference type="Proteomes" id="UP000317243">
    <property type="component" value="Unassembled WGS sequence"/>
</dbReference>
<gene>
    <name evidence="1" type="ORF">KOR42_17760</name>
</gene>
<reference evidence="1 2" key="1">
    <citation type="submission" date="2019-02" db="EMBL/GenBank/DDBJ databases">
        <title>Deep-cultivation of Planctomycetes and their phenomic and genomic characterization uncovers novel biology.</title>
        <authorList>
            <person name="Wiegand S."/>
            <person name="Jogler M."/>
            <person name="Boedeker C."/>
            <person name="Pinto D."/>
            <person name="Vollmers J."/>
            <person name="Rivas-Marin E."/>
            <person name="Kohn T."/>
            <person name="Peeters S.H."/>
            <person name="Heuer A."/>
            <person name="Rast P."/>
            <person name="Oberbeckmann S."/>
            <person name="Bunk B."/>
            <person name="Jeske O."/>
            <person name="Meyerdierks A."/>
            <person name="Storesund J.E."/>
            <person name="Kallscheuer N."/>
            <person name="Luecker S."/>
            <person name="Lage O.M."/>
            <person name="Pohl T."/>
            <person name="Merkel B.J."/>
            <person name="Hornburger P."/>
            <person name="Mueller R.-W."/>
            <person name="Bruemmer F."/>
            <person name="Labrenz M."/>
            <person name="Spormann A.M."/>
            <person name="Op Den Camp H."/>
            <person name="Overmann J."/>
            <person name="Amann R."/>
            <person name="Jetten M.S.M."/>
            <person name="Mascher T."/>
            <person name="Medema M.H."/>
            <person name="Devos D.P."/>
            <person name="Kaster A.-K."/>
            <person name="Ovreas L."/>
            <person name="Rohde M."/>
            <person name="Galperin M.Y."/>
            <person name="Jogler C."/>
        </authorList>
    </citation>
    <scope>NUCLEOTIDE SEQUENCE [LARGE SCALE GENOMIC DNA]</scope>
    <source>
        <strain evidence="1 2">KOR42</strain>
    </source>
</reference>
<keyword evidence="2" id="KW-1185">Reference proteome</keyword>
<dbReference type="EMBL" id="SIHI01000001">
    <property type="protein sequence ID" value="TWT58402.1"/>
    <property type="molecule type" value="Genomic_DNA"/>
</dbReference>
<protein>
    <recommendedName>
        <fullName evidence="3">STAS domain-containing protein</fullName>
    </recommendedName>
</protein>
<proteinExistence type="predicted"/>
<sequence>MAERKYTHGLTITENDDVTIIGIGKMEIWDGADLSLLRDSIVQLVNEDHIGQIGVDMKFVQHVPSGFFGMLFDWHERGIRVTLHRPRARVCQMLWFRKFFLPDGDGKFVLHDGEGVNEVVDEDLWSQNDTFHRESFSLLESSR</sequence>
<dbReference type="AlphaFoldDB" id="A0A5C5X958"/>